<dbReference type="EMBL" id="JAUIZM010000006">
    <property type="protein sequence ID" value="KAK1379475.1"/>
    <property type="molecule type" value="Genomic_DNA"/>
</dbReference>
<dbReference type="InterPro" id="IPR044605">
    <property type="entry name" value="At1g26460-like"/>
</dbReference>
<keyword evidence="1" id="KW-0677">Repeat</keyword>
<evidence type="ECO:0000256" key="1">
    <source>
        <dbReference type="ARBA" id="ARBA00022737"/>
    </source>
</evidence>
<feature type="region of interest" description="Disordered" evidence="3">
    <location>
        <begin position="36"/>
        <end position="63"/>
    </location>
</feature>
<dbReference type="AlphaFoldDB" id="A0AAD8I6E0"/>
<dbReference type="Proteomes" id="UP001237642">
    <property type="component" value="Unassembled WGS sequence"/>
</dbReference>
<keyword evidence="5" id="KW-1185">Reference proteome</keyword>
<dbReference type="Pfam" id="PF13812">
    <property type="entry name" value="PPR_3"/>
    <property type="match status" value="1"/>
</dbReference>
<dbReference type="PANTHER" id="PTHR47205:SF1">
    <property type="entry name" value="OS07G0599000 PROTEIN"/>
    <property type="match status" value="1"/>
</dbReference>
<comment type="caution">
    <text evidence="4">The sequence shown here is derived from an EMBL/GenBank/DDBJ whole genome shotgun (WGS) entry which is preliminary data.</text>
</comment>
<protein>
    <submittedName>
        <fullName evidence="4">Pentatricopeptide repeat-containing protein</fullName>
    </submittedName>
</protein>
<name>A0AAD8I6E0_9APIA</name>
<evidence type="ECO:0000256" key="2">
    <source>
        <dbReference type="PROSITE-ProRule" id="PRU00708"/>
    </source>
</evidence>
<accession>A0AAD8I6E0</accession>
<organism evidence="4 5">
    <name type="scientific">Heracleum sosnowskyi</name>
    <dbReference type="NCBI Taxonomy" id="360622"/>
    <lineage>
        <taxon>Eukaryota</taxon>
        <taxon>Viridiplantae</taxon>
        <taxon>Streptophyta</taxon>
        <taxon>Embryophyta</taxon>
        <taxon>Tracheophyta</taxon>
        <taxon>Spermatophyta</taxon>
        <taxon>Magnoliopsida</taxon>
        <taxon>eudicotyledons</taxon>
        <taxon>Gunneridae</taxon>
        <taxon>Pentapetalae</taxon>
        <taxon>asterids</taxon>
        <taxon>campanulids</taxon>
        <taxon>Apiales</taxon>
        <taxon>Apiaceae</taxon>
        <taxon>Apioideae</taxon>
        <taxon>apioid superclade</taxon>
        <taxon>Tordylieae</taxon>
        <taxon>Tordyliinae</taxon>
        <taxon>Heracleum</taxon>
    </lineage>
</organism>
<evidence type="ECO:0000256" key="3">
    <source>
        <dbReference type="SAM" id="MobiDB-lite"/>
    </source>
</evidence>
<evidence type="ECO:0000313" key="5">
    <source>
        <dbReference type="Proteomes" id="UP001237642"/>
    </source>
</evidence>
<reference evidence="4" key="1">
    <citation type="submission" date="2023-02" db="EMBL/GenBank/DDBJ databases">
        <title>Genome of toxic invasive species Heracleum sosnowskyi carries increased number of genes despite the absence of recent whole-genome duplications.</title>
        <authorList>
            <person name="Schelkunov M."/>
            <person name="Shtratnikova V."/>
            <person name="Makarenko M."/>
            <person name="Klepikova A."/>
            <person name="Omelchenko D."/>
            <person name="Novikova G."/>
            <person name="Obukhova E."/>
            <person name="Bogdanov V."/>
            <person name="Penin A."/>
            <person name="Logacheva M."/>
        </authorList>
    </citation>
    <scope>NUCLEOTIDE SEQUENCE</scope>
    <source>
        <strain evidence="4">Hsosn_3</strain>
        <tissue evidence="4">Leaf</tissue>
    </source>
</reference>
<reference evidence="4" key="2">
    <citation type="submission" date="2023-05" db="EMBL/GenBank/DDBJ databases">
        <authorList>
            <person name="Schelkunov M.I."/>
        </authorList>
    </citation>
    <scope>NUCLEOTIDE SEQUENCE</scope>
    <source>
        <strain evidence="4">Hsosn_3</strain>
        <tissue evidence="4">Leaf</tissue>
    </source>
</reference>
<sequence>MAMNKIFNRSRPLLLKTLNPIFFKPISTSPFLSQQPQYLISDPPTPPFEPTHISSDNRRNSSGLTQSLVPLEFVKPRELMLKEMAESLDLEGIKEMFADWMTMQRWDDMIDMFEVWVSGYDKNGNPKKPDLDLFNHYLRANLMKRKSPDRMLDLLMMIQGYNLKANTASFNLILKSMHEHRERDAAVNLLDKMIVDEKNYSKPDEESFDLVIGMLLPSSTYQISQRQRMETAHKYIDLNLKFGYSMSQEVFTKCMWNFMNFESLDTLVSIIEKCKKMDQNEALVADWKLCLEMVDQAMKADNSELAFYALEFMAKWMIKDENMRPPRYLFVEEGLVVSLLATAGRTYSKKLLDAAWSILKRSQRQKVASAETYIAKVASAETYIAKIHAHASLGHQKKALETLLQFESLYGGSDKQAEEDLFSPFTALYPLVVACSHNGCETLDSVYYLLEGWSKKSPPCKSVAALNCIILGCANIWDAERAYQTFESISTTFGLTPDINSYNSLICAFGKLNEGEKARDKALEIFKQLKGLGIKPNAMTYALLVDVHLLASKPISALAVIDEMVISGFTPTKEILKKVRRRCVRKMDDESNAQVGALAKNFGIRMGAENRRDLLFKLHYSVDYMQES</sequence>
<dbReference type="InterPro" id="IPR011990">
    <property type="entry name" value="TPR-like_helical_dom_sf"/>
</dbReference>
<dbReference type="Gene3D" id="1.25.40.10">
    <property type="entry name" value="Tetratricopeptide repeat domain"/>
    <property type="match status" value="2"/>
</dbReference>
<evidence type="ECO:0000313" key="4">
    <source>
        <dbReference type="EMBL" id="KAK1379475.1"/>
    </source>
</evidence>
<gene>
    <name evidence="4" type="ORF">POM88_026219</name>
</gene>
<feature type="repeat" description="PPR" evidence="2">
    <location>
        <begin position="498"/>
        <end position="536"/>
    </location>
</feature>
<proteinExistence type="predicted"/>
<dbReference type="PANTHER" id="PTHR47205">
    <property type="entry name" value="OS07G0599000 PROTEIN"/>
    <property type="match status" value="1"/>
</dbReference>
<dbReference type="PROSITE" id="PS51375">
    <property type="entry name" value="PPR"/>
    <property type="match status" value="1"/>
</dbReference>
<dbReference type="InterPro" id="IPR002885">
    <property type="entry name" value="PPR_rpt"/>
</dbReference>